<dbReference type="InterPro" id="IPR001394">
    <property type="entry name" value="Peptidase_C19_UCH"/>
</dbReference>
<dbReference type="GO" id="GO:0005829">
    <property type="term" value="C:cytosol"/>
    <property type="evidence" value="ECO:0007669"/>
    <property type="project" value="TreeGrafter"/>
</dbReference>
<dbReference type="GO" id="GO:0030330">
    <property type="term" value="P:DNA damage response, signal transduction by p53 class mediator"/>
    <property type="evidence" value="ECO:0007669"/>
    <property type="project" value="TreeGrafter"/>
</dbReference>
<feature type="compositionally biased region" description="Low complexity" evidence="8">
    <location>
        <begin position="142"/>
        <end position="162"/>
    </location>
</feature>
<dbReference type="PANTHER" id="PTHR24006">
    <property type="entry name" value="UBIQUITIN CARBOXYL-TERMINAL HYDROLASE"/>
    <property type="match status" value="1"/>
</dbReference>
<evidence type="ECO:0000256" key="2">
    <source>
        <dbReference type="ARBA" id="ARBA00005427"/>
    </source>
</evidence>
<evidence type="ECO:0000256" key="5">
    <source>
        <dbReference type="ARBA" id="ARBA00022786"/>
    </source>
</evidence>
<dbReference type="EMBL" id="CAXKWB010002177">
    <property type="protein sequence ID" value="CAL4066345.1"/>
    <property type="molecule type" value="Genomic_DNA"/>
</dbReference>
<dbReference type="GO" id="GO:0010506">
    <property type="term" value="P:regulation of autophagy"/>
    <property type="evidence" value="ECO:0007669"/>
    <property type="project" value="TreeGrafter"/>
</dbReference>
<dbReference type="Pfam" id="PF00443">
    <property type="entry name" value="UCH"/>
    <property type="match status" value="1"/>
</dbReference>
<dbReference type="PANTHER" id="PTHR24006:SF687">
    <property type="entry name" value="UBIQUITIN CARBOXYL-TERMINAL HYDROLASE 10"/>
    <property type="match status" value="1"/>
</dbReference>
<feature type="region of interest" description="Disordered" evidence="8">
    <location>
        <begin position="224"/>
        <end position="255"/>
    </location>
</feature>
<evidence type="ECO:0000256" key="8">
    <source>
        <dbReference type="SAM" id="MobiDB-lite"/>
    </source>
</evidence>
<gene>
    <name evidence="10" type="ORF">MNOR_LOCUS5592</name>
</gene>
<dbReference type="InterPro" id="IPR038765">
    <property type="entry name" value="Papain-like_cys_pep_sf"/>
</dbReference>
<feature type="domain" description="USP" evidence="9">
    <location>
        <begin position="1130"/>
        <end position="1515"/>
    </location>
</feature>
<evidence type="ECO:0000256" key="3">
    <source>
        <dbReference type="ARBA" id="ARBA00012759"/>
    </source>
</evidence>
<dbReference type="FunFam" id="3.90.70.10:FF:000092">
    <property type="entry name" value="Ubiquitin carboxyl-terminal hydrolase"/>
    <property type="match status" value="1"/>
</dbReference>
<keyword evidence="11" id="KW-1185">Reference proteome</keyword>
<name>A0AAV2PWQ9_MEGNR</name>
<protein>
    <recommendedName>
        <fullName evidence="3">ubiquitinyl hydrolase 1</fullName>
        <ecNumber evidence="3">3.4.19.12</ecNumber>
    </recommendedName>
</protein>
<dbReference type="GO" id="GO:0005634">
    <property type="term" value="C:nucleus"/>
    <property type="evidence" value="ECO:0007669"/>
    <property type="project" value="TreeGrafter"/>
</dbReference>
<reference evidence="10 11" key="1">
    <citation type="submission" date="2024-05" db="EMBL/GenBank/DDBJ databases">
        <authorList>
            <person name="Wallberg A."/>
        </authorList>
    </citation>
    <scope>NUCLEOTIDE SEQUENCE [LARGE SCALE GENOMIC DNA]</scope>
</reference>
<comment type="catalytic activity">
    <reaction evidence="1">
        <text>Thiol-dependent hydrolysis of ester, thioester, amide, peptide and isopeptide bonds formed by the C-terminal Gly of ubiquitin (a 76-residue protein attached to proteins as an intracellular targeting signal).</text>
        <dbReference type="EC" id="3.4.19.12"/>
    </reaction>
</comment>
<accession>A0AAV2PWQ9</accession>
<evidence type="ECO:0000259" key="9">
    <source>
        <dbReference type="PROSITE" id="PS50235"/>
    </source>
</evidence>
<evidence type="ECO:0000256" key="6">
    <source>
        <dbReference type="ARBA" id="ARBA00022801"/>
    </source>
</evidence>
<dbReference type="InterPro" id="IPR028889">
    <property type="entry name" value="USP"/>
</dbReference>
<dbReference type="InterPro" id="IPR050164">
    <property type="entry name" value="Peptidase_C19"/>
</dbReference>
<feature type="region of interest" description="Disordered" evidence="8">
    <location>
        <begin position="1269"/>
        <end position="1300"/>
    </location>
</feature>
<keyword evidence="5" id="KW-0833">Ubl conjugation pathway</keyword>
<feature type="compositionally biased region" description="Basic and acidic residues" evidence="8">
    <location>
        <begin position="424"/>
        <end position="433"/>
    </location>
</feature>
<evidence type="ECO:0000256" key="7">
    <source>
        <dbReference type="ARBA" id="ARBA00022807"/>
    </source>
</evidence>
<organism evidence="10 11">
    <name type="scientific">Meganyctiphanes norvegica</name>
    <name type="common">Northern krill</name>
    <name type="synonym">Thysanopoda norvegica</name>
    <dbReference type="NCBI Taxonomy" id="48144"/>
    <lineage>
        <taxon>Eukaryota</taxon>
        <taxon>Metazoa</taxon>
        <taxon>Ecdysozoa</taxon>
        <taxon>Arthropoda</taxon>
        <taxon>Crustacea</taxon>
        <taxon>Multicrustacea</taxon>
        <taxon>Malacostraca</taxon>
        <taxon>Eumalacostraca</taxon>
        <taxon>Eucarida</taxon>
        <taxon>Euphausiacea</taxon>
        <taxon>Euphausiidae</taxon>
        <taxon>Meganyctiphanes</taxon>
    </lineage>
</organism>
<dbReference type="GO" id="GO:0004843">
    <property type="term" value="F:cysteine-type deubiquitinase activity"/>
    <property type="evidence" value="ECO:0007669"/>
    <property type="project" value="UniProtKB-EC"/>
</dbReference>
<evidence type="ECO:0000313" key="11">
    <source>
        <dbReference type="Proteomes" id="UP001497623"/>
    </source>
</evidence>
<dbReference type="EC" id="3.4.19.12" evidence="3"/>
<feature type="region of interest" description="Disordered" evidence="8">
    <location>
        <begin position="419"/>
        <end position="514"/>
    </location>
</feature>
<proteinExistence type="inferred from homology"/>
<keyword evidence="4" id="KW-0645">Protease</keyword>
<keyword evidence="7" id="KW-0788">Thiol protease</keyword>
<dbReference type="Gene3D" id="3.90.70.10">
    <property type="entry name" value="Cysteine proteinases"/>
    <property type="match status" value="1"/>
</dbReference>
<dbReference type="Proteomes" id="UP001497623">
    <property type="component" value="Unassembled WGS sequence"/>
</dbReference>
<keyword evidence="6" id="KW-0378">Hydrolase</keyword>
<comment type="similarity">
    <text evidence="2">Belongs to the peptidase C19 family. USP10 subfamily.</text>
</comment>
<feature type="compositionally biased region" description="Acidic residues" evidence="8">
    <location>
        <begin position="1289"/>
        <end position="1299"/>
    </location>
</feature>
<dbReference type="PROSITE" id="PS50235">
    <property type="entry name" value="USP_3"/>
    <property type="match status" value="1"/>
</dbReference>
<feature type="region of interest" description="Disordered" evidence="8">
    <location>
        <begin position="699"/>
        <end position="720"/>
    </location>
</feature>
<feature type="region of interest" description="Disordered" evidence="8">
    <location>
        <begin position="593"/>
        <end position="641"/>
    </location>
</feature>
<feature type="compositionally biased region" description="Polar residues" evidence="8">
    <location>
        <begin position="163"/>
        <end position="173"/>
    </location>
</feature>
<evidence type="ECO:0000313" key="10">
    <source>
        <dbReference type="EMBL" id="CAL4066345.1"/>
    </source>
</evidence>
<dbReference type="InterPro" id="IPR018200">
    <property type="entry name" value="USP_CS"/>
</dbReference>
<dbReference type="GO" id="GO:0006508">
    <property type="term" value="P:proteolysis"/>
    <property type="evidence" value="ECO:0007669"/>
    <property type="project" value="UniProtKB-KW"/>
</dbReference>
<comment type="caution">
    <text evidence="10">The sequence shown here is derived from an EMBL/GenBank/DDBJ whole genome shotgun (WGS) entry which is preliminary data.</text>
</comment>
<evidence type="ECO:0000256" key="1">
    <source>
        <dbReference type="ARBA" id="ARBA00000707"/>
    </source>
</evidence>
<dbReference type="GO" id="GO:0016579">
    <property type="term" value="P:protein deubiquitination"/>
    <property type="evidence" value="ECO:0007669"/>
    <property type="project" value="InterPro"/>
</dbReference>
<evidence type="ECO:0000256" key="4">
    <source>
        <dbReference type="ARBA" id="ARBA00022670"/>
    </source>
</evidence>
<dbReference type="PROSITE" id="PS00973">
    <property type="entry name" value="USP_2"/>
    <property type="match status" value="1"/>
</dbReference>
<dbReference type="SUPFAM" id="SSF54001">
    <property type="entry name" value="Cysteine proteinases"/>
    <property type="match status" value="1"/>
</dbReference>
<feature type="compositionally biased region" description="Polar residues" evidence="8">
    <location>
        <begin position="620"/>
        <end position="631"/>
    </location>
</feature>
<feature type="region of interest" description="Disordered" evidence="8">
    <location>
        <begin position="185"/>
        <end position="210"/>
    </location>
</feature>
<sequence length="1527" mass="165630">MTDTIMKDAMTLVTMADATITQKLEFLDLDDLNGPDRQRLEDLFAADNPHVELLAQCEYVATGGRYVGISDIIPNTQPSELPCEVSREAGGQASQDMGTPITDLSNETEMAPEVAPHQTALEIDNAYEDDGKILDEKTDEISNSPTTPLSSSNSTLDNNTTPVPHSTESTTPNAETLIATQTAASNYTPPLPTNHISDTPAATPISNPCSNNNNISGVPVATAAPREYNVPPPHIPQIREAGSHGTPHVNHQPSTHMLQPTAAVYNPQQPYPPVAASPNTPPTVYNPHVLPPPPPHHQSPVTPTAAAPPYGQMSHQMIQAPAGPTVYVQNCHVNVSPYGATSVHNQNVHNQHGAVANVQNQQVHQHAVHNQYNVHQHIAAAAAAGGPAAAHNSQSPPVVPGQMMQPMAMMHDHSMQNMQHGMKPLHDKGDYDNSKQLQQHHQQQHQRFEQQTYHRGGYASGRGGRGRGRGGGRGGRGRGQPIPHHERSNSVSSDHSAYGSEKHYQETSPTPYTGMPQSQFVPNPYAHMYMPRSPYPPHPYGGAAGHMAAAASANVQGLPLIYHQQYQHQQQQQFLAHYQQSPHNQGQLVTYTPVSSQSNAGQAALHHSQQHQQHPVPTSHPAQQHSPSYHPSVQHHYPQQVPGAAAAAITMPEQHFQTPSVQPQPSQAPDMALVNSCPEDLEINKIPLVSEVPVSMDAASHDPVDNDETVSSNSETCETSEEVQIDTVSKDTLDLKPEGEFEHKSENISDNISFQSDISFQPANDQCSNNIDEVNVEMEKDSVNVELVTPTPAVSMKQSAAVIIVGTPMQDSLDMSNYSSGKIEFKNGSFSNTADLGLSFTVDDEIFPLNSNSLESSLNVDGGPPPVELPSAKPQVVLQTPHVAVEMPKTTIPTATATSLKDMIPAVEEIIKKSSSRSVSPIMIIPEPTKSVAPQVTKSIENSVVVRSPTEIPAPQLPTPAATAAAPTVNNIDKAPSGIGMLSSPAGAAGLGTQGSPALPLPQDDVAVPAPAPVGAWAQKKSWAQLFTKKQEEGAAKQVAYVAPFNQQEATASVAVASAAADIQQEKPIDDSSVASIPQSVSAGTNMTLAQDSSKIVLPPVAEEDIEKAKLGEMLRQYQQDHRHVALQPRGLINKGYWCYVNAPLQALLACPPFYNLMTSIPTISGLKKFKSATPVIDSIGEYVHEFSEMNQILKPSKKDKDPKGLRKEPEIVCGSPFEPLYVYKLLSTLSGELFTEGRQQDAEEMLSCVLNGLHDEMVEALKLAGEDFSSSGSGSGLNGDTSDHEEFSDNNNDDDDEWQVMGPKKRSVITRTAHFTPSPISNIFWGMMRSNLQQAGGQVTANLQPFTTVPLDIQSPNVETVRDALDQLVSREDVSGYTCSKTNQEVAVSKQVVFEHLPNVMILQLKRFIYDKDGGLQKVTKKVGFPLNLEITKELMSTHSRGKYSSTQRKFKLLAIVYHDGKEASKGHYVADIYHSGYNCWLRYDDSVVKVVAEQQMLKHIPPRVPYLLFYRRQDTMVGPTTKTKT</sequence>
<feature type="region of interest" description="Disordered" evidence="8">
    <location>
        <begin position="138"/>
        <end position="173"/>
    </location>
</feature>
<dbReference type="CDD" id="cd02257">
    <property type="entry name" value="Peptidase_C19"/>
    <property type="match status" value="1"/>
</dbReference>